<evidence type="ECO:0000259" key="1">
    <source>
        <dbReference type="PROSITE" id="PS50404"/>
    </source>
</evidence>
<dbReference type="InterPro" id="IPR040079">
    <property type="entry name" value="Glutathione_S-Trfase"/>
</dbReference>
<dbReference type="InterPro" id="IPR004045">
    <property type="entry name" value="Glutathione_S-Trfase_N"/>
</dbReference>
<dbReference type="PROSITE" id="PS50404">
    <property type="entry name" value="GST_NTER"/>
    <property type="match status" value="1"/>
</dbReference>
<accession>A0ABN1KES3</accession>
<keyword evidence="4" id="KW-1185">Reference proteome</keyword>
<evidence type="ECO:0000313" key="3">
    <source>
        <dbReference type="EMBL" id="GAA0764670.1"/>
    </source>
</evidence>
<reference evidence="3 4" key="1">
    <citation type="journal article" date="2019" name="Int. J. Syst. Evol. Microbiol.">
        <title>The Global Catalogue of Microorganisms (GCM) 10K type strain sequencing project: providing services to taxonomists for standard genome sequencing and annotation.</title>
        <authorList>
            <consortium name="The Broad Institute Genomics Platform"/>
            <consortium name="The Broad Institute Genome Sequencing Center for Infectious Disease"/>
            <person name="Wu L."/>
            <person name="Ma J."/>
        </authorList>
    </citation>
    <scope>NUCLEOTIDE SEQUENCE [LARGE SCALE GENOMIC DNA]</scope>
    <source>
        <strain evidence="3 4">JCM 15503</strain>
    </source>
</reference>
<sequence length="211" mass="23360">MITLYDCATAPSPRRARILLAEKGVAHETVQVDLRANEQMGEAYRRINPQCTVPALRTEEGGPLLTDNAAIAAWVEAAFPQPPLLGRTPQEKAEIASWQWRIEFEGLMAIAEAFRNSSPAMVNRALPGPVDHAQIPELAARGLARVQQFFVDLDQRLAGREFIATERFSLADITAVVAVDFARVVKQKPGEQHPNLLRWRAAMALRPSMSL</sequence>
<dbReference type="SUPFAM" id="SSF52833">
    <property type="entry name" value="Thioredoxin-like"/>
    <property type="match status" value="1"/>
</dbReference>
<dbReference type="Proteomes" id="UP001500279">
    <property type="component" value="Unassembled WGS sequence"/>
</dbReference>
<dbReference type="InterPro" id="IPR010987">
    <property type="entry name" value="Glutathione-S-Trfase_C-like"/>
</dbReference>
<dbReference type="Pfam" id="PF13409">
    <property type="entry name" value="GST_N_2"/>
    <property type="match status" value="1"/>
</dbReference>
<dbReference type="EMBL" id="BAAAEW010000042">
    <property type="protein sequence ID" value="GAA0764670.1"/>
    <property type="molecule type" value="Genomic_DNA"/>
</dbReference>
<dbReference type="SFLD" id="SFLDG00358">
    <property type="entry name" value="Main_(cytGST)"/>
    <property type="match status" value="1"/>
</dbReference>
<dbReference type="SUPFAM" id="SSF47616">
    <property type="entry name" value="GST C-terminal domain-like"/>
    <property type="match status" value="1"/>
</dbReference>
<organism evidence="3 4">
    <name type="scientific">Ideonella azotifigens</name>
    <dbReference type="NCBI Taxonomy" id="513160"/>
    <lineage>
        <taxon>Bacteria</taxon>
        <taxon>Pseudomonadati</taxon>
        <taxon>Pseudomonadota</taxon>
        <taxon>Betaproteobacteria</taxon>
        <taxon>Burkholderiales</taxon>
        <taxon>Sphaerotilaceae</taxon>
        <taxon>Ideonella</taxon>
    </lineage>
</organism>
<dbReference type="SFLD" id="SFLDS00019">
    <property type="entry name" value="Glutathione_Transferase_(cytos"/>
    <property type="match status" value="1"/>
</dbReference>
<dbReference type="PANTHER" id="PTHR44051">
    <property type="entry name" value="GLUTATHIONE S-TRANSFERASE-RELATED"/>
    <property type="match status" value="1"/>
</dbReference>
<dbReference type="InterPro" id="IPR004046">
    <property type="entry name" value="GST_C"/>
</dbReference>
<protein>
    <submittedName>
        <fullName evidence="3">Glutathione S-transferase</fullName>
    </submittedName>
</protein>
<dbReference type="InterPro" id="IPR036249">
    <property type="entry name" value="Thioredoxin-like_sf"/>
</dbReference>
<comment type="caution">
    <text evidence="3">The sequence shown here is derived from an EMBL/GenBank/DDBJ whole genome shotgun (WGS) entry which is preliminary data.</text>
</comment>
<feature type="domain" description="GST C-terminal" evidence="2">
    <location>
        <begin position="88"/>
        <end position="211"/>
    </location>
</feature>
<dbReference type="Gene3D" id="1.20.1050.10">
    <property type="match status" value="1"/>
</dbReference>
<feature type="domain" description="GST N-terminal" evidence="1">
    <location>
        <begin position="1"/>
        <end position="83"/>
    </location>
</feature>
<dbReference type="PANTHER" id="PTHR44051:SF8">
    <property type="entry name" value="GLUTATHIONE S-TRANSFERASE GSTA"/>
    <property type="match status" value="1"/>
</dbReference>
<evidence type="ECO:0000259" key="2">
    <source>
        <dbReference type="PROSITE" id="PS50405"/>
    </source>
</evidence>
<dbReference type="InterPro" id="IPR036282">
    <property type="entry name" value="Glutathione-S-Trfase_C_sf"/>
</dbReference>
<dbReference type="PROSITE" id="PS50405">
    <property type="entry name" value="GST_CTER"/>
    <property type="match status" value="1"/>
</dbReference>
<dbReference type="Pfam" id="PF00043">
    <property type="entry name" value="GST_C"/>
    <property type="match status" value="1"/>
</dbReference>
<proteinExistence type="predicted"/>
<evidence type="ECO:0000313" key="4">
    <source>
        <dbReference type="Proteomes" id="UP001500279"/>
    </source>
</evidence>
<gene>
    <name evidence="3" type="ORF">GCM10009107_51090</name>
</gene>
<name>A0ABN1KES3_9BURK</name>
<dbReference type="Gene3D" id="3.40.30.10">
    <property type="entry name" value="Glutaredoxin"/>
    <property type="match status" value="1"/>
</dbReference>
<dbReference type="RefSeq" id="WP_141290384.1">
    <property type="nucleotide sequence ID" value="NZ_BAAAEW010000042.1"/>
</dbReference>